<feature type="compositionally biased region" description="Low complexity" evidence="9">
    <location>
        <begin position="812"/>
        <end position="822"/>
    </location>
</feature>
<feature type="compositionally biased region" description="Basic and acidic residues" evidence="9">
    <location>
        <begin position="57"/>
        <end position="66"/>
    </location>
</feature>
<feature type="region of interest" description="Disordered" evidence="9">
    <location>
        <begin position="165"/>
        <end position="254"/>
    </location>
</feature>
<feature type="transmembrane region" description="Helical" evidence="10">
    <location>
        <begin position="360"/>
        <end position="381"/>
    </location>
</feature>
<feature type="compositionally biased region" description="Basic and acidic residues" evidence="9">
    <location>
        <begin position="128"/>
        <end position="140"/>
    </location>
</feature>
<dbReference type="CDD" id="cd21675">
    <property type="entry name" value="SMP_TEX2"/>
    <property type="match status" value="1"/>
</dbReference>
<feature type="region of interest" description="Disordered" evidence="9">
    <location>
        <begin position="1"/>
        <end position="82"/>
    </location>
</feature>
<evidence type="ECO:0000313" key="13">
    <source>
        <dbReference type="Proteomes" id="UP001159427"/>
    </source>
</evidence>
<keyword evidence="13" id="KW-1185">Reference proteome</keyword>
<sequence>MSKKKPPPRPPLPRLSTAKSGQPTGVAPERSLRNAFASISIRYSNSTKDSDSEEEISIVRKEKAKVPDQSTEGENRESIEEEEGFKVLRKVCDVDGTLPPSRPAERILVETNKNPSEATLNVVKKSFSSEELRDATEKKAVTKQSTWPSYSRVDDVDATGIMKFLRGRERERDQENDAKSDLSKESLSLSEPKEETDAGSFPSKTHFDSSSESYLKANEKRPRSPSPFRLLARDRQSESANAGDHEKPKTSAGVSLSSLLASIGKEEAHSEAEAKISDTEEIESSPEVLSETPDPSSLEVSLNFCHDHFDQEPVLGIRSGDTRTRLLSRLVTDKSPQFENFSLCCLMAYIYFITEWPPFIYGVVLGALFAYLAGCAFLWLFCPEDTVAERYEKELLEFEERQARAPKPNYQSVDPGLLLKRQKQEASIYLIYGWMFKSLNYVPEKFEFSSETVPVYASLEGTKLTLSHPKSDGTGKKFDPRAVEEKASVSFSRHEQYDLAGSKVMLLPATLSMKKVWTRKCPICIVLDKSNSKSEDMTDNSNSSGDEEDYEVIHHSERQEFEDVGTLYLFPRTGREKEEWFNHLCKLLRNNSVSFSKKEKLKSPCSYPHYMAKLVPQPGSTPLHLHTEIAWVNAIVGRAFWDVWHDKYWTNKVKERFENKLSKMKKPSFIRDITISDLNLGQSLPVITKAFPPVVDKRGTWVDLEVDYKGGLIFTFEGHLNIEGYLSFFLSLGNNENVELEMAELSRKYDAVEKDSFVKNAEENASESESPPDSDSDFESPESDLEEFTVKAMNTPLNLSSHKDKPKDGQQSESSDSLTLSSFEGDEEVLESKDPILSGNVSDTEGDEGSLEKNTKLGRQKLSESKQSLSDEVTEKSASNSSAFSEKMSESAPSSPIKSYLGVSAKRGPKHKIFSVIERLAKSKWVKKAAETGIVKRAAEKFSNLPIILCVEVLSVKGTLALNIPPPPTNRLWYGFRGTPLLFVSARPKLGDRQVKLTHVTEWIEKKIKKEFKNMFVLPNMEDLPIRLMNSGLEEDFPEW</sequence>
<feature type="compositionally biased region" description="Basic and acidic residues" evidence="9">
    <location>
        <begin position="801"/>
        <end position="810"/>
    </location>
</feature>
<evidence type="ECO:0000256" key="7">
    <source>
        <dbReference type="ARBA" id="ARBA00023121"/>
    </source>
</evidence>
<dbReference type="InterPro" id="IPR031468">
    <property type="entry name" value="SMP_LBD"/>
</dbReference>
<keyword evidence="3 10" id="KW-0812">Transmembrane</keyword>
<keyword evidence="6" id="KW-0445">Lipid transport</keyword>
<gene>
    <name evidence="12" type="ORF">PEVE_00023107</name>
</gene>
<feature type="region of interest" description="Disordered" evidence="9">
    <location>
        <begin position="760"/>
        <end position="901"/>
    </location>
</feature>
<evidence type="ECO:0000256" key="5">
    <source>
        <dbReference type="ARBA" id="ARBA00022989"/>
    </source>
</evidence>
<dbReference type="PROSITE" id="PS51847">
    <property type="entry name" value="SMP"/>
    <property type="match status" value="1"/>
</dbReference>
<feature type="compositionally biased region" description="Basic and acidic residues" evidence="9">
    <location>
        <begin position="166"/>
        <end position="184"/>
    </location>
</feature>
<feature type="compositionally biased region" description="Basic and acidic residues" evidence="9">
    <location>
        <begin position="267"/>
        <end position="278"/>
    </location>
</feature>
<evidence type="ECO:0000256" key="9">
    <source>
        <dbReference type="SAM" id="MobiDB-lite"/>
    </source>
</evidence>
<evidence type="ECO:0000256" key="8">
    <source>
        <dbReference type="ARBA" id="ARBA00023136"/>
    </source>
</evidence>
<keyword evidence="5 10" id="KW-1133">Transmembrane helix</keyword>
<dbReference type="EMBL" id="CALNXI010003068">
    <property type="protein sequence ID" value="CAH3192038.1"/>
    <property type="molecule type" value="Genomic_DNA"/>
</dbReference>
<feature type="region of interest" description="Disordered" evidence="9">
    <location>
        <begin position="267"/>
        <end position="297"/>
    </location>
</feature>
<evidence type="ECO:0000256" key="1">
    <source>
        <dbReference type="ARBA" id="ARBA00004586"/>
    </source>
</evidence>
<evidence type="ECO:0000256" key="6">
    <source>
        <dbReference type="ARBA" id="ARBA00023055"/>
    </source>
</evidence>
<dbReference type="PANTHER" id="PTHR13466">
    <property type="entry name" value="TEX2 PROTEIN-RELATED"/>
    <property type="match status" value="1"/>
</dbReference>
<accession>A0ABN8SKL0</accession>
<evidence type="ECO:0000259" key="11">
    <source>
        <dbReference type="PROSITE" id="PS51847"/>
    </source>
</evidence>
<comment type="caution">
    <text evidence="12">The sequence shown here is derived from an EMBL/GenBank/DDBJ whole genome shotgun (WGS) entry which is preliminary data.</text>
</comment>
<evidence type="ECO:0000256" key="2">
    <source>
        <dbReference type="ARBA" id="ARBA00022448"/>
    </source>
</evidence>
<comment type="subcellular location">
    <subcellularLocation>
        <location evidence="1">Endoplasmic reticulum membrane</location>
    </subcellularLocation>
</comment>
<evidence type="ECO:0000313" key="12">
    <source>
        <dbReference type="EMBL" id="CAH3192038.1"/>
    </source>
</evidence>
<keyword evidence="2" id="KW-0813">Transport</keyword>
<dbReference type="PANTHER" id="PTHR13466:SF0">
    <property type="entry name" value="SMP-LTD DOMAIN-CONTAINING PROTEIN"/>
    <property type="match status" value="1"/>
</dbReference>
<feature type="region of interest" description="Disordered" evidence="9">
    <location>
        <begin position="128"/>
        <end position="153"/>
    </location>
</feature>
<reference evidence="12 13" key="1">
    <citation type="submission" date="2022-05" db="EMBL/GenBank/DDBJ databases">
        <authorList>
            <consortium name="Genoscope - CEA"/>
            <person name="William W."/>
        </authorList>
    </citation>
    <scope>NUCLEOTIDE SEQUENCE [LARGE SCALE GENOMIC DNA]</scope>
</reference>
<protein>
    <recommendedName>
        <fullName evidence="11">SMP-LTD domain-containing protein</fullName>
    </recommendedName>
</protein>
<keyword evidence="8 10" id="KW-0472">Membrane</keyword>
<name>A0ABN8SKL0_9CNID</name>
<feature type="domain" description="SMP-LTD" evidence="11">
    <location>
        <begin position="625"/>
        <end position="1027"/>
    </location>
</feature>
<proteinExistence type="predicted"/>
<feature type="compositionally biased region" description="Acidic residues" evidence="9">
    <location>
        <begin position="764"/>
        <end position="787"/>
    </location>
</feature>
<organism evidence="12 13">
    <name type="scientific">Porites evermanni</name>
    <dbReference type="NCBI Taxonomy" id="104178"/>
    <lineage>
        <taxon>Eukaryota</taxon>
        <taxon>Metazoa</taxon>
        <taxon>Cnidaria</taxon>
        <taxon>Anthozoa</taxon>
        <taxon>Hexacorallia</taxon>
        <taxon>Scleractinia</taxon>
        <taxon>Fungiina</taxon>
        <taxon>Poritidae</taxon>
        <taxon>Porites</taxon>
    </lineage>
</organism>
<feature type="compositionally biased region" description="Polar residues" evidence="9">
    <location>
        <begin position="865"/>
        <end position="884"/>
    </location>
</feature>
<dbReference type="Proteomes" id="UP001159427">
    <property type="component" value="Unassembled WGS sequence"/>
</dbReference>
<evidence type="ECO:0000256" key="4">
    <source>
        <dbReference type="ARBA" id="ARBA00022824"/>
    </source>
</evidence>
<evidence type="ECO:0000256" key="10">
    <source>
        <dbReference type="SAM" id="Phobius"/>
    </source>
</evidence>
<evidence type="ECO:0000256" key="3">
    <source>
        <dbReference type="ARBA" id="ARBA00022692"/>
    </source>
</evidence>
<feature type="compositionally biased region" description="Basic and acidic residues" evidence="9">
    <location>
        <begin position="231"/>
        <end position="249"/>
    </location>
</feature>
<keyword evidence="4" id="KW-0256">Endoplasmic reticulum</keyword>
<keyword evidence="7" id="KW-0446">Lipid-binding</keyword>
<feature type="compositionally biased region" description="Basic and acidic residues" evidence="9">
    <location>
        <begin position="73"/>
        <end position="82"/>
    </location>
</feature>